<gene>
    <name evidence="1" type="ORF">FOIG_01637</name>
</gene>
<evidence type="ECO:0000313" key="1">
    <source>
        <dbReference type="EMBL" id="EXM08557.1"/>
    </source>
</evidence>
<dbReference type="VEuPathDB" id="FungiDB:FOIG_01637"/>
<sequence>MYRVLVICFSSLKLKLMGSNRSSNYSKITGVMSNLNPTSEDIGDAAALGDRISNVDSSLTNLQATAPDPSEFLRANSLPQNGSTPSL</sequence>
<dbReference type="Proteomes" id="UP000030685">
    <property type="component" value="Unassembled WGS sequence"/>
</dbReference>
<dbReference type="HOGENOM" id="CLU_2483449_0_0_1"/>
<reference evidence="1" key="1">
    <citation type="submission" date="2011-11" db="EMBL/GenBank/DDBJ databases">
        <title>The Genome Sequence of Fusarium oxysporum II5.</title>
        <authorList>
            <consortium name="The Broad Institute Genome Sequencing Platform"/>
            <person name="Ma L.-J."/>
            <person name="Gale L.R."/>
            <person name="Schwartz D.C."/>
            <person name="Zhou S."/>
            <person name="Corby-Kistler H."/>
            <person name="Young S.K."/>
            <person name="Zeng Q."/>
            <person name="Gargeya S."/>
            <person name="Fitzgerald M."/>
            <person name="Haas B."/>
            <person name="Abouelleil A."/>
            <person name="Alvarado L."/>
            <person name="Arachchi H.M."/>
            <person name="Berlin A."/>
            <person name="Brown A."/>
            <person name="Chapman S.B."/>
            <person name="Chen Z."/>
            <person name="Dunbar C."/>
            <person name="Freedman E."/>
            <person name="Gearin G."/>
            <person name="Goldberg J."/>
            <person name="Griggs A."/>
            <person name="Gujja S."/>
            <person name="Heiman D."/>
            <person name="Howarth C."/>
            <person name="Larson L."/>
            <person name="Lui A."/>
            <person name="MacDonald P.J.P."/>
            <person name="Montmayeur A."/>
            <person name="Murphy C."/>
            <person name="Neiman D."/>
            <person name="Pearson M."/>
            <person name="Priest M."/>
            <person name="Roberts A."/>
            <person name="Saif S."/>
            <person name="Shea T."/>
            <person name="Shenoy N."/>
            <person name="Sisk P."/>
            <person name="Stolte C."/>
            <person name="Sykes S."/>
            <person name="Wortman J."/>
            <person name="Nusbaum C."/>
            <person name="Birren B."/>
        </authorList>
    </citation>
    <scope>NUCLEOTIDE SEQUENCE [LARGE SCALE GENOMIC DNA]</scope>
    <source>
        <strain evidence="1">54006</strain>
    </source>
</reference>
<accession>X0KII7</accession>
<protein>
    <submittedName>
        <fullName evidence="1">Uncharacterized protein</fullName>
    </submittedName>
</protein>
<dbReference type="RefSeq" id="XP_031070646.1">
    <property type="nucleotide sequence ID" value="XM_031198609.1"/>
</dbReference>
<dbReference type="AlphaFoldDB" id="X0KII7"/>
<name>X0KII7_FUSO5</name>
<organism evidence="1">
    <name type="scientific">Fusarium odoratissimum (strain NRRL 54006)</name>
    <dbReference type="NCBI Taxonomy" id="1089451"/>
    <lineage>
        <taxon>Eukaryota</taxon>
        <taxon>Fungi</taxon>
        <taxon>Dikarya</taxon>
        <taxon>Ascomycota</taxon>
        <taxon>Pezizomycotina</taxon>
        <taxon>Sordariomycetes</taxon>
        <taxon>Hypocreomycetidae</taxon>
        <taxon>Hypocreales</taxon>
        <taxon>Nectriaceae</taxon>
        <taxon>Fusarium</taxon>
        <taxon>Fusarium oxysporum species complex</taxon>
        <taxon>Fusarium oxysporum f. sp. cubense (strain race 4)</taxon>
    </lineage>
</organism>
<dbReference type="EMBL" id="JH658273">
    <property type="protein sequence ID" value="EXM08557.1"/>
    <property type="molecule type" value="Genomic_DNA"/>
</dbReference>
<dbReference type="GeneID" id="42026812"/>
<proteinExistence type="predicted"/>
<reference evidence="1" key="2">
    <citation type="submission" date="2012-05" db="EMBL/GenBank/DDBJ databases">
        <title>The Genome Annotation of Fusarium oxysporum II5.</title>
        <authorList>
            <consortium name="The Broad Institute Genomics Platform"/>
            <person name="Ma L.-J."/>
            <person name="Corby-Kistler H."/>
            <person name="Broz K."/>
            <person name="Gale L.R."/>
            <person name="Jonkers W."/>
            <person name="O'Donnell K."/>
            <person name="Ploetz R."/>
            <person name="Steinberg C."/>
            <person name="Schwartz D.C."/>
            <person name="VanEtten H."/>
            <person name="Zhou S."/>
            <person name="Young S.K."/>
            <person name="Zeng Q."/>
            <person name="Gargeya S."/>
            <person name="Fitzgerald M."/>
            <person name="Abouelleil A."/>
            <person name="Alvarado L."/>
            <person name="Chapman S.B."/>
            <person name="Gainer-Dewar J."/>
            <person name="Goldberg J."/>
            <person name="Griggs A."/>
            <person name="Gujja S."/>
            <person name="Hansen M."/>
            <person name="Howarth C."/>
            <person name="Imamovic A."/>
            <person name="Ireland A."/>
            <person name="Larimer J."/>
            <person name="McCowan C."/>
            <person name="Murphy C."/>
            <person name="Pearson M."/>
            <person name="Poon T.W."/>
            <person name="Priest M."/>
            <person name="Roberts A."/>
            <person name="Saif S."/>
            <person name="Shea T."/>
            <person name="Sykes S."/>
            <person name="Wortman J."/>
            <person name="Nusbaum C."/>
            <person name="Birren B."/>
        </authorList>
    </citation>
    <scope>NUCLEOTIDE SEQUENCE</scope>
    <source>
        <strain evidence="1">54006</strain>
    </source>
</reference>